<comment type="caution">
    <text evidence="2">The sequence shown here is derived from an EMBL/GenBank/DDBJ whole genome shotgun (WGS) entry which is preliminary data.</text>
</comment>
<proteinExistence type="predicted"/>
<dbReference type="PANTHER" id="PTHR31639:SF237">
    <property type="entry name" value="F-BOX DOMAIN-CONTAINING PROTEIN"/>
    <property type="match status" value="1"/>
</dbReference>
<sequence>METPHRRSSDIISNLPDQVIETILAHLPIRDAVKTSLLSNKWRYKWNFIPTLVFDEQSLCFRPYPKAFLSNKFVNFVDRVLLHHKGSIQKFELSTHSLTGYVIDSWIIFLSKNGVKELVFQFMSTDQYVVHSSFFSCEAICLLYLSDCIIKPPPMFKGFSYLKSLNLVSVTIASEVLESLVSSCTNLETLGLMYLNGCSCIKIYGPNLKRFHLYGEFVDVCFIDAPHLSFVSITLYDAVVKHFGQGEVSNLARVLGCLTALEKLVICDFFMEFLAMGNLPKRLPVVYDRLKTILLHINFQDLNQCLAIICLFQSSPNLQKLDLKADVDDAMEYVEDFWKAQRRLNCSMNHLRVVKIRMFGTQPELEFIEFLLANSPVLEELSVDHVYVNKVKDSRVLKELVRFRRASAKAEINYN</sequence>
<dbReference type="CDD" id="cd22160">
    <property type="entry name" value="F-box_AtFBL13-like"/>
    <property type="match status" value="1"/>
</dbReference>
<evidence type="ECO:0000313" key="2">
    <source>
        <dbReference type="EMBL" id="KAF8407759.1"/>
    </source>
</evidence>
<feature type="domain" description="F-box" evidence="1">
    <location>
        <begin position="9"/>
        <end position="64"/>
    </location>
</feature>
<gene>
    <name evidence="2" type="ORF">HHK36_006895</name>
</gene>
<evidence type="ECO:0000259" key="1">
    <source>
        <dbReference type="PROSITE" id="PS50181"/>
    </source>
</evidence>
<dbReference type="InterPro" id="IPR053781">
    <property type="entry name" value="F-box_AtFBL13-like"/>
</dbReference>
<dbReference type="Proteomes" id="UP000655225">
    <property type="component" value="Unassembled WGS sequence"/>
</dbReference>
<evidence type="ECO:0000313" key="3">
    <source>
        <dbReference type="Proteomes" id="UP000655225"/>
    </source>
</evidence>
<dbReference type="OMA" id="HFDGISC"/>
<name>A0A834ZHZ9_TETSI</name>
<dbReference type="SUPFAM" id="SSF81383">
    <property type="entry name" value="F-box domain"/>
    <property type="match status" value="1"/>
</dbReference>
<dbReference type="Pfam" id="PF00646">
    <property type="entry name" value="F-box"/>
    <property type="match status" value="1"/>
</dbReference>
<reference evidence="2 3" key="1">
    <citation type="submission" date="2020-04" db="EMBL/GenBank/DDBJ databases">
        <title>Plant Genome Project.</title>
        <authorList>
            <person name="Zhang R.-G."/>
        </authorList>
    </citation>
    <scope>NUCLEOTIDE SEQUENCE [LARGE SCALE GENOMIC DNA]</scope>
    <source>
        <strain evidence="2">YNK0</strain>
        <tissue evidence="2">Leaf</tissue>
    </source>
</reference>
<dbReference type="PANTHER" id="PTHR31639">
    <property type="entry name" value="F-BOX PROTEIN-LIKE"/>
    <property type="match status" value="1"/>
</dbReference>
<dbReference type="InterPro" id="IPR032675">
    <property type="entry name" value="LRR_dom_sf"/>
</dbReference>
<keyword evidence="3" id="KW-1185">Reference proteome</keyword>
<protein>
    <recommendedName>
        <fullName evidence="1">F-box domain-containing protein</fullName>
    </recommendedName>
</protein>
<dbReference type="Gene3D" id="3.80.10.10">
    <property type="entry name" value="Ribonuclease Inhibitor"/>
    <property type="match status" value="1"/>
</dbReference>
<dbReference type="AlphaFoldDB" id="A0A834ZHZ9"/>
<organism evidence="2 3">
    <name type="scientific">Tetracentron sinense</name>
    <name type="common">Spur-leaf</name>
    <dbReference type="NCBI Taxonomy" id="13715"/>
    <lineage>
        <taxon>Eukaryota</taxon>
        <taxon>Viridiplantae</taxon>
        <taxon>Streptophyta</taxon>
        <taxon>Embryophyta</taxon>
        <taxon>Tracheophyta</taxon>
        <taxon>Spermatophyta</taxon>
        <taxon>Magnoliopsida</taxon>
        <taxon>Trochodendrales</taxon>
        <taxon>Trochodendraceae</taxon>
        <taxon>Tetracentron</taxon>
    </lineage>
</organism>
<accession>A0A834ZHZ9</accession>
<dbReference type="SUPFAM" id="SSF52047">
    <property type="entry name" value="RNI-like"/>
    <property type="match status" value="1"/>
</dbReference>
<dbReference type="PROSITE" id="PS50181">
    <property type="entry name" value="FBOX"/>
    <property type="match status" value="1"/>
</dbReference>
<dbReference type="EMBL" id="JABCRI010000004">
    <property type="protein sequence ID" value="KAF8407759.1"/>
    <property type="molecule type" value="Genomic_DNA"/>
</dbReference>
<dbReference type="InterPro" id="IPR001810">
    <property type="entry name" value="F-box_dom"/>
</dbReference>
<dbReference type="Pfam" id="PF08387">
    <property type="entry name" value="FBD"/>
    <property type="match status" value="1"/>
</dbReference>
<dbReference type="InterPro" id="IPR006566">
    <property type="entry name" value="FBD"/>
</dbReference>
<dbReference type="Pfam" id="PF24758">
    <property type="entry name" value="LRR_At5g56370"/>
    <property type="match status" value="1"/>
</dbReference>
<dbReference type="InterPro" id="IPR055411">
    <property type="entry name" value="LRR_FXL15/At3g58940/PEG3-like"/>
</dbReference>
<dbReference type="InterPro" id="IPR036047">
    <property type="entry name" value="F-box-like_dom_sf"/>
</dbReference>
<dbReference type="Gene3D" id="1.20.1280.50">
    <property type="match status" value="1"/>
</dbReference>
<dbReference type="OrthoDB" id="629734at2759"/>
<dbReference type="SMART" id="SM00579">
    <property type="entry name" value="FBD"/>
    <property type="match status" value="1"/>
</dbReference>